<dbReference type="RefSeq" id="WP_240261427.1">
    <property type="nucleotide sequence ID" value="NZ_CP092488.2"/>
</dbReference>
<sequence>MSVPPCIIVAGGRGNDVVGGLLVSGDLELSERIAAVLGLDPDAAAIEFGGQWVSWGSLGTVAEGVRARLVEAGLGPGTPVGLVLRNDPAMIAAMLGVLRSQCCIVTINPSHGDTGLAVDIARLKLPVIVATEKDWARVGVVEAADGALGLSVSVLPDDVATLVGLERCGPGPFRTVQPGTAVEMLTSGTTGPPKRVPLAQKAFERSISAAGKHYGSKGDDEPRLRPGVMIVSSPLVHMSGLFRTLLYLCQGRKVALLERFRVEPFVELVLRHQPRAVSLVPAALAMVLDVDVAPDVFDCVQVVTSGSAHLPVDLQIAFEDRYNVAVLPSYGATEFAGGVAGWTLALHREWAEAKRGSVGRAQPGREIRIVSPEDRRLLEVGEQGRVEVRTADGEWVQTTDLGRVDSDGFVFIDGRLDDVIIRGGFKITPADIVDVLRAHPDVHDAGVTGMPDARLGSVPVAAVELKSGHSATPDELLDFVRHRVSKYQVPTRLAVVDVLPRTPSMKVSQPGVRAIFEAEEEVR</sequence>
<accession>A0ABY3VNJ5</accession>
<reference evidence="3" key="1">
    <citation type="submission" date="2022-08" db="EMBL/GenBank/DDBJ databases">
        <title>Whole genome sequencing of non-tuberculosis mycobacteria type-strains.</title>
        <authorList>
            <person name="Igarashi Y."/>
            <person name="Osugi A."/>
            <person name="Mitarai S."/>
        </authorList>
    </citation>
    <scope>NUCLEOTIDE SEQUENCE</scope>
    <source>
        <strain evidence="3">DSM 45127</strain>
    </source>
</reference>
<dbReference type="InterPro" id="IPR025110">
    <property type="entry name" value="AMP-bd_C"/>
</dbReference>
<dbReference type="EMBL" id="CP092488">
    <property type="protein sequence ID" value="UMB69696.1"/>
    <property type="molecule type" value="Genomic_DNA"/>
</dbReference>
<dbReference type="InterPro" id="IPR042099">
    <property type="entry name" value="ANL_N_sf"/>
</dbReference>
<dbReference type="SUPFAM" id="SSF56801">
    <property type="entry name" value="Acetyl-CoA synthetase-like"/>
    <property type="match status" value="1"/>
</dbReference>
<gene>
    <name evidence="3" type="ORF">MKK62_25775</name>
</gene>
<protein>
    <submittedName>
        <fullName evidence="3">Acyl--CoA ligase</fullName>
    </submittedName>
</protein>
<feature type="domain" description="AMP-dependent synthetase/ligase" evidence="1">
    <location>
        <begin position="40"/>
        <end position="390"/>
    </location>
</feature>
<dbReference type="GO" id="GO:0016874">
    <property type="term" value="F:ligase activity"/>
    <property type="evidence" value="ECO:0007669"/>
    <property type="project" value="UniProtKB-KW"/>
</dbReference>
<dbReference type="Gene3D" id="3.40.50.12780">
    <property type="entry name" value="N-terminal domain of ligase-like"/>
    <property type="match status" value="1"/>
</dbReference>
<evidence type="ECO:0000259" key="1">
    <source>
        <dbReference type="Pfam" id="PF00501"/>
    </source>
</evidence>
<dbReference type="Pfam" id="PF00501">
    <property type="entry name" value="AMP-binding"/>
    <property type="match status" value="1"/>
</dbReference>
<evidence type="ECO:0000313" key="3">
    <source>
        <dbReference type="EMBL" id="UMB69696.1"/>
    </source>
</evidence>
<dbReference type="PANTHER" id="PTHR43201:SF32">
    <property type="entry name" value="2-SUCCINYLBENZOATE--COA LIGASE, CHLOROPLASTIC_PEROXISOMAL"/>
    <property type="match status" value="1"/>
</dbReference>
<proteinExistence type="predicted"/>
<feature type="domain" description="AMP-binding enzyme C-terminal" evidence="2">
    <location>
        <begin position="435"/>
        <end position="506"/>
    </location>
</feature>
<dbReference type="PANTHER" id="PTHR43201">
    <property type="entry name" value="ACYL-COA SYNTHETASE"/>
    <property type="match status" value="1"/>
</dbReference>
<dbReference type="Pfam" id="PF13193">
    <property type="entry name" value="AMP-binding_C"/>
    <property type="match status" value="1"/>
</dbReference>
<name>A0ABY3VNJ5_9MYCO</name>
<dbReference type="Gene3D" id="3.30.300.30">
    <property type="match status" value="1"/>
</dbReference>
<keyword evidence="4" id="KW-1185">Reference proteome</keyword>
<evidence type="ECO:0000259" key="2">
    <source>
        <dbReference type="Pfam" id="PF13193"/>
    </source>
</evidence>
<dbReference type="InterPro" id="IPR000873">
    <property type="entry name" value="AMP-dep_synth/lig_dom"/>
</dbReference>
<organism evidence="3 4">
    <name type="scientific">Mycobacterium paraterrae</name>
    <dbReference type="NCBI Taxonomy" id="577492"/>
    <lineage>
        <taxon>Bacteria</taxon>
        <taxon>Bacillati</taxon>
        <taxon>Actinomycetota</taxon>
        <taxon>Actinomycetes</taxon>
        <taxon>Mycobacteriales</taxon>
        <taxon>Mycobacteriaceae</taxon>
        <taxon>Mycobacterium</taxon>
    </lineage>
</organism>
<keyword evidence="3" id="KW-0436">Ligase</keyword>
<dbReference type="CDD" id="cd04433">
    <property type="entry name" value="AFD_class_I"/>
    <property type="match status" value="1"/>
</dbReference>
<dbReference type="InterPro" id="IPR045851">
    <property type="entry name" value="AMP-bd_C_sf"/>
</dbReference>
<evidence type="ECO:0000313" key="4">
    <source>
        <dbReference type="Proteomes" id="UP001055336"/>
    </source>
</evidence>
<dbReference type="Proteomes" id="UP001055336">
    <property type="component" value="Chromosome"/>
</dbReference>